<sequence>MEISESAFSTEIRPSFGSPFSSVSSQLSNMSNQQSSSVALDLKSLPHASIDSAEKSTNVALGVLVVTSFSSTVDGIHRILSQLKAPVVLHASSASQLLRTLAAIVKARQPIDIILVEYAEAQRVKGNIQALKTQAGLLTVILGATHQEAVSIGYDLGIDIISTADEEMSRLSAEGVFQVLHKYEQLRADSQMLMQSSSTSAAATSQLPPPPARTPTAPIIDPPDDMESSRNAEPQSHSVSPAELQMIPVSSTAAPLEDPLCTASQDGFLALKPSTPVDSSPLHSAKSLAPVDSSPLLHSAKSLAPVLPVSEQVKRVMVVEAEASEIQSAILHLKDSGLNDPLLLPASSQQHESGITEQTGSSIKAESEVIKQQLQTPEALARQKVEQRLKRLEEKLQQKLEASGSPSPRSPHSATSSASASLEESQSLMEQAAERLNLLKQQQRATSPHSQQAGVVGSRNSGAHVRRPSPLGRPPSKEVNTPAASPSGLRRYPFEPESSNLYELAPSASPPSPQIKMQVLLAQMEELSHKKGMTDGPAVGIRESPAPVLPFEDVIRSSLYSLGSVLKSYSPSVDGPASTASSSGSVSEGSGRGLQQQQRISRESLTAAFDSNGGRTSKVETSMGLHYKSGVAQGSASSTHLLDEAGASKGKHPATSSTYSSVLHLVDSTTSVLQAKQALQEVTAMEMSATYEKLQDIMDDDDEAQQQAASVTHLVASSAGVEGVDTDKVDRTARLPSVDKLTGSAARVDTTSGNSREVVPINRASSRLLGLESFSRLTVKDLAWDSSGDDALASALMRASSLRGETMAGPTSTLEAADIAGPASTSVAAGRMPSTSPEVMQNGMLAEVLGGEDNRMRAHLLVASCTAGCVAVVAAGSSLSVHQHLQPHGDDGGDCDEAALMIDEEGHCSGHNNVAYASSSSACFSKQHNDVAGSNQALAAAATAAVTITSHPPPSSASMRLLGLIESFSPLSVKDLAWDKSGDDALEAALKSANKSDKSGDDALEAALKSANKADALAGSSKQLEDKNTAAADNDDIMESNDSVTDNEIDIVESAYSDVTDTEKQQQKHLLPDLYVQQALELDVVLLENSSTADADDDDEDCTDSGFIKEGYCSDVEVAEVVAEIDDKSHITRELTDEGRFDDEGSELDNRQPSGLQQQQTCDDLMSLHHSPPLSSRAQVHIPDALILSISSKLCVPCNLVEAVAKELFIIAGVTEPLNITDNERKEEAVVDGRAPSSSLPEVKVGDNTEKAVALPSMYTVMQQPATATYNGHVASMVRSFDDEATQTGGSLGEGTAGGSVMGGGTGGSLGEGTAGGSVMGGGTGGSLGEGTAGGSVMGGGTGGSLGEGTAGGSVMGGPGCSSYIRVSSQDSSPRGFHHMLTTEVLSAPFAGRAGVEGVDSAGGKAAEDKGLKGSMRLVSAADGEDTSLHDDYDSPSSSSQPLYVTTVPRGHKVLLEAEGKSKGNGSINMLAEKCIIRHGIGKSYDEDEDDNDGSHQHITSCSSTSGSRRSRIIRREPSFSDMSDAYSDNNYAVGNHGDDPDLAAGGNKQLNRLGGFGALGLCSVLQSSSFSESEGQQHKVLEAEKSEEDMLINSCRSPTVVPEISVDDTQQYPTFIQQSGTSSGGNDSIYGGGGLGGDTDNDEDDEAECPTSLLDESSYDPEFQEYCKIVAMMRAEAAARSDSLPQQHGIHPPDMSDMPSAGASSAVQLARKGNYHLADSTTSAAAVTSNRHEVFVNNPSSKRHNAQKIDSHPLNIVPADFW</sequence>
<feature type="compositionally biased region" description="Basic and acidic residues" evidence="1">
    <location>
        <begin position="1133"/>
        <end position="1143"/>
    </location>
</feature>
<accession>A0A250XHR0</accession>
<dbReference type="EMBL" id="BEGY01000083">
    <property type="protein sequence ID" value="GAX82611.1"/>
    <property type="molecule type" value="Genomic_DNA"/>
</dbReference>
<feature type="region of interest" description="Disordered" evidence="1">
    <location>
        <begin position="440"/>
        <end position="494"/>
    </location>
</feature>
<feature type="region of interest" description="Disordered" evidence="1">
    <location>
        <begin position="1618"/>
        <end position="1656"/>
    </location>
</feature>
<feature type="region of interest" description="Disordered" evidence="1">
    <location>
        <begin position="1285"/>
        <end position="1354"/>
    </location>
</feature>
<feature type="region of interest" description="Disordered" evidence="1">
    <location>
        <begin position="1133"/>
        <end position="1159"/>
    </location>
</feature>
<feature type="compositionally biased region" description="Acidic residues" evidence="1">
    <location>
        <begin position="1640"/>
        <end position="1649"/>
    </location>
</feature>
<feature type="region of interest" description="Disordered" evidence="1">
    <location>
        <begin position="192"/>
        <end position="242"/>
    </location>
</feature>
<reference evidence="2 3" key="1">
    <citation type="submission" date="2017-08" db="EMBL/GenBank/DDBJ databases">
        <title>Acidophilic green algal genome provides insights into adaptation to an acidic environment.</title>
        <authorList>
            <person name="Hirooka S."/>
            <person name="Hirose Y."/>
            <person name="Kanesaki Y."/>
            <person name="Higuchi S."/>
            <person name="Fujiwara T."/>
            <person name="Onuma R."/>
            <person name="Era A."/>
            <person name="Ohbayashi R."/>
            <person name="Uzuka A."/>
            <person name="Nozaki H."/>
            <person name="Yoshikawa H."/>
            <person name="Miyagishima S.Y."/>
        </authorList>
    </citation>
    <scope>NUCLEOTIDE SEQUENCE [LARGE SCALE GENOMIC DNA]</scope>
    <source>
        <strain evidence="2 3">NIES-2499</strain>
    </source>
</reference>
<protein>
    <submittedName>
        <fullName evidence="2">Uncharacterized protein</fullName>
    </submittedName>
</protein>
<feature type="region of interest" description="Disordered" evidence="1">
    <location>
        <begin position="1015"/>
        <end position="1044"/>
    </location>
</feature>
<dbReference type="Proteomes" id="UP000232323">
    <property type="component" value="Unassembled WGS sequence"/>
</dbReference>
<feature type="compositionally biased region" description="Polar residues" evidence="1">
    <location>
        <begin position="440"/>
        <end position="461"/>
    </location>
</feature>
<feature type="region of interest" description="Disordered" evidence="1">
    <location>
        <begin position="398"/>
        <end position="428"/>
    </location>
</feature>
<feature type="region of interest" description="Disordered" evidence="1">
    <location>
        <begin position="571"/>
        <end position="601"/>
    </location>
</feature>
<feature type="region of interest" description="Disordered" evidence="1">
    <location>
        <begin position="1424"/>
        <end position="1444"/>
    </location>
</feature>
<proteinExistence type="predicted"/>
<organism evidence="2 3">
    <name type="scientific">Chlamydomonas eustigma</name>
    <dbReference type="NCBI Taxonomy" id="1157962"/>
    <lineage>
        <taxon>Eukaryota</taxon>
        <taxon>Viridiplantae</taxon>
        <taxon>Chlorophyta</taxon>
        <taxon>core chlorophytes</taxon>
        <taxon>Chlorophyceae</taxon>
        <taxon>CS clade</taxon>
        <taxon>Chlamydomonadales</taxon>
        <taxon>Chlamydomonadaceae</taxon>
        <taxon>Chlamydomonas</taxon>
    </lineage>
</organism>
<evidence type="ECO:0000313" key="2">
    <source>
        <dbReference type="EMBL" id="GAX82611.1"/>
    </source>
</evidence>
<comment type="caution">
    <text evidence="2">The sequence shown here is derived from an EMBL/GenBank/DDBJ whole genome shotgun (WGS) entry which is preliminary data.</text>
</comment>
<dbReference type="STRING" id="1157962.A0A250XHR0"/>
<feature type="compositionally biased region" description="Gly residues" evidence="1">
    <location>
        <begin position="1290"/>
        <end position="1354"/>
    </location>
</feature>
<feature type="compositionally biased region" description="Low complexity" evidence="1">
    <location>
        <begin position="575"/>
        <end position="589"/>
    </location>
</feature>
<feature type="compositionally biased region" description="Acidic residues" evidence="1">
    <location>
        <begin position="1033"/>
        <end position="1044"/>
    </location>
</feature>
<feature type="compositionally biased region" description="Polar residues" evidence="1">
    <location>
        <begin position="229"/>
        <end position="239"/>
    </location>
</feature>
<feature type="region of interest" description="Disordered" evidence="1">
    <location>
        <begin position="342"/>
        <end position="366"/>
    </location>
</feature>
<evidence type="ECO:0000313" key="3">
    <source>
        <dbReference type="Proteomes" id="UP000232323"/>
    </source>
</evidence>
<evidence type="ECO:0000256" key="1">
    <source>
        <dbReference type="SAM" id="MobiDB-lite"/>
    </source>
</evidence>
<feature type="region of interest" description="Disordered" evidence="1">
    <location>
        <begin position="1486"/>
        <end position="1526"/>
    </location>
</feature>
<feature type="compositionally biased region" description="Polar residues" evidence="1">
    <location>
        <begin position="346"/>
        <end position="366"/>
    </location>
</feature>
<feature type="compositionally biased region" description="Low complexity" evidence="1">
    <location>
        <begin position="399"/>
        <end position="427"/>
    </location>
</feature>
<name>A0A250XHR0_9CHLO</name>
<feature type="compositionally biased region" description="Low complexity" evidence="1">
    <location>
        <begin position="192"/>
        <end position="206"/>
    </location>
</feature>
<gene>
    <name evidence="2" type="ORF">CEUSTIGMA_g10037.t1</name>
</gene>
<keyword evidence="3" id="KW-1185">Reference proteome</keyword>